<evidence type="ECO:0000313" key="2">
    <source>
        <dbReference type="Proteomes" id="UP000178509"/>
    </source>
</evidence>
<evidence type="ECO:0000313" key="1">
    <source>
        <dbReference type="EMBL" id="OGZ63127.1"/>
    </source>
</evidence>
<comment type="caution">
    <text evidence="1">The sequence shown here is derived from an EMBL/GenBank/DDBJ whole genome shotgun (WGS) entry which is preliminary data.</text>
</comment>
<organism evidence="1 2">
    <name type="scientific">Candidatus Spechtbacteria bacterium RIFCSPLOWO2_02_FULL_38_8</name>
    <dbReference type="NCBI Taxonomy" id="1802164"/>
    <lineage>
        <taxon>Bacteria</taxon>
        <taxon>Candidatus Spechtiibacteriota</taxon>
    </lineage>
</organism>
<dbReference type="AlphaFoldDB" id="A0A1G2HKW4"/>
<name>A0A1G2HKW4_9BACT</name>
<dbReference type="EMBL" id="MHOJ01000001">
    <property type="protein sequence ID" value="OGZ63127.1"/>
    <property type="molecule type" value="Genomic_DNA"/>
</dbReference>
<accession>A0A1G2HKW4</accession>
<protein>
    <submittedName>
        <fullName evidence="1">Uncharacterized protein</fullName>
    </submittedName>
</protein>
<dbReference type="STRING" id="1802164.A3H51_02970"/>
<dbReference type="Proteomes" id="UP000178509">
    <property type="component" value="Unassembled WGS sequence"/>
</dbReference>
<sequence>MSKLYKVIKDGQAIQTETPGKYAGWRPEKIFGRLDCKSGMRMKSENRVFLIVGKVRLKPGIVHVKVANRLPRISIKSRHAGFYVKIIAYAYNITR</sequence>
<reference evidence="1 2" key="1">
    <citation type="journal article" date="2016" name="Nat. Commun.">
        <title>Thousands of microbial genomes shed light on interconnected biogeochemical processes in an aquifer system.</title>
        <authorList>
            <person name="Anantharaman K."/>
            <person name="Brown C.T."/>
            <person name="Hug L.A."/>
            <person name="Sharon I."/>
            <person name="Castelle C.J."/>
            <person name="Probst A.J."/>
            <person name="Thomas B.C."/>
            <person name="Singh A."/>
            <person name="Wilkins M.J."/>
            <person name="Karaoz U."/>
            <person name="Brodie E.L."/>
            <person name="Williams K.H."/>
            <person name="Hubbard S.S."/>
            <person name="Banfield J.F."/>
        </authorList>
    </citation>
    <scope>NUCLEOTIDE SEQUENCE [LARGE SCALE GENOMIC DNA]</scope>
</reference>
<gene>
    <name evidence="1" type="ORF">A3H51_02970</name>
</gene>
<proteinExistence type="predicted"/>